<evidence type="ECO:0000313" key="1">
    <source>
        <dbReference type="EMBL" id="CPT69809.1"/>
    </source>
</evidence>
<protein>
    <recommendedName>
        <fullName evidence="3">Apea-like HEPN domain-containing protein</fullName>
    </recommendedName>
</protein>
<dbReference type="Proteomes" id="UP000038487">
    <property type="component" value="Unassembled WGS sequence"/>
</dbReference>
<organism evidence="1 2">
    <name type="scientific">Mycobacteroides abscessus</name>
    <dbReference type="NCBI Taxonomy" id="36809"/>
    <lineage>
        <taxon>Bacteria</taxon>
        <taxon>Bacillati</taxon>
        <taxon>Actinomycetota</taxon>
        <taxon>Actinomycetes</taxon>
        <taxon>Mycobacteriales</taxon>
        <taxon>Mycobacteriaceae</taxon>
        <taxon>Mycobacteroides</taxon>
    </lineage>
</organism>
<gene>
    <name evidence="1" type="ORF">ERS075527_05352</name>
</gene>
<accession>A0AB33TEL7</accession>
<comment type="caution">
    <text evidence="1">The sequence shown here is derived from an EMBL/GenBank/DDBJ whole genome shotgun (WGS) entry which is preliminary data.</text>
</comment>
<proteinExistence type="predicted"/>
<evidence type="ECO:0008006" key="3">
    <source>
        <dbReference type="Google" id="ProtNLM"/>
    </source>
</evidence>
<dbReference type="AlphaFoldDB" id="A0AB33TEL7"/>
<sequence>MPTDPEYLKRTTTHRSWRPGDGTAWPDWDDFRGLDTYANVNETFMSEADLMLRVVIAYGLPYRIIRIGPDDLSDLERLLQEGMLAPQIRKGQFVFDARIFRESLNDILKSLSDTNVVINMYTPLRYVHSELDIPINPNCSIRPLTDREIGAAVGFGILPANRNDADSAYLPIRFQTAIVWTLEIDFLSLIPRLESFADLISGRGIFEKFNELDGNIIAAIGLIPSVEAVDRGEKWLQFRTSAQQFRLREGTPYAPAYFRAGPRSVDITHSDQSQIRRVVRGLEKRHIRKAVLIAIDRLLSAAVRHYPADSIVDLAISAESLFGPKQPGEATHKISLNAALFLADDKNKASDLRKFFKNVYSVRSGIVHGGNRGESTQYGKLIEMRQQLSTWMKRAIGEAIEELIENPEALDWEQRLDRHIDSLA</sequence>
<name>A0AB33TEL7_9MYCO</name>
<dbReference type="EMBL" id="CSUW01000019">
    <property type="protein sequence ID" value="CPT69809.1"/>
    <property type="molecule type" value="Genomic_DNA"/>
</dbReference>
<evidence type="ECO:0000313" key="2">
    <source>
        <dbReference type="Proteomes" id="UP000038487"/>
    </source>
</evidence>
<reference evidence="1 2" key="1">
    <citation type="submission" date="2015-03" db="EMBL/GenBank/DDBJ databases">
        <authorList>
            <consortium name="Pathogen Informatics"/>
            <person name="Murphy D."/>
        </authorList>
    </citation>
    <scope>NUCLEOTIDE SEQUENCE [LARGE SCALE GENOMIC DNA]</scope>
    <source>
        <strain evidence="1 2">PAP036</strain>
    </source>
</reference>